<accession>A0A0W8FSY2</accession>
<organism evidence="2">
    <name type="scientific">hydrocarbon metagenome</name>
    <dbReference type="NCBI Taxonomy" id="938273"/>
    <lineage>
        <taxon>unclassified sequences</taxon>
        <taxon>metagenomes</taxon>
        <taxon>ecological metagenomes</taxon>
    </lineage>
</organism>
<gene>
    <name evidence="2" type="ORF">ASZ90_006227</name>
</gene>
<reference evidence="2" key="1">
    <citation type="journal article" date="2015" name="Proc. Natl. Acad. Sci. U.S.A.">
        <title>Networks of energetic and metabolic interactions define dynamics in microbial communities.</title>
        <authorList>
            <person name="Embree M."/>
            <person name="Liu J.K."/>
            <person name="Al-Bassam M.M."/>
            <person name="Zengler K."/>
        </authorList>
    </citation>
    <scope>NUCLEOTIDE SEQUENCE</scope>
</reference>
<dbReference type="PANTHER" id="PTHR30032">
    <property type="entry name" value="N-ACETYLMURAMOYL-L-ALANINE AMIDASE-RELATED"/>
    <property type="match status" value="1"/>
</dbReference>
<proteinExistence type="predicted"/>
<dbReference type="PANTHER" id="PTHR30032:SF4">
    <property type="entry name" value="AMIDASE ENHANCER"/>
    <property type="match status" value="1"/>
</dbReference>
<dbReference type="NCBIfam" id="TIGR02669">
    <property type="entry name" value="SpoIID_LytB"/>
    <property type="match status" value="1"/>
</dbReference>
<evidence type="ECO:0000259" key="1">
    <source>
        <dbReference type="Pfam" id="PF08486"/>
    </source>
</evidence>
<feature type="domain" description="Sporulation stage II protein D amidase enhancer LytB N-terminal" evidence="1">
    <location>
        <begin position="106"/>
        <end position="219"/>
    </location>
</feature>
<dbReference type="GO" id="GO:0030435">
    <property type="term" value="P:sporulation resulting in formation of a cellular spore"/>
    <property type="evidence" value="ECO:0007669"/>
    <property type="project" value="InterPro"/>
</dbReference>
<evidence type="ECO:0000313" key="2">
    <source>
        <dbReference type="EMBL" id="KUG23979.1"/>
    </source>
</evidence>
<dbReference type="InterPro" id="IPR013693">
    <property type="entry name" value="SpoIID/LytB_N"/>
</dbReference>
<dbReference type="InterPro" id="IPR051922">
    <property type="entry name" value="Bact_Sporulation_Assoc"/>
</dbReference>
<sequence length="440" mass="49866">MIDREPEIKVALLQNYKEARVALNGGFFLTDGRKLEGRLAVYVDRGQAVLKDSAGKEIFRQKEILLMPEGDSFFAVSDVKIGIDFHWQRTQEQSFRGRLIFSAVSESSLNLINEISLEDYLESVISSEMSAAAPLEFLKAQAITARSWLVNMLDKKKSARSSSQIKTENEIVVWQDVNDHAGFDVCADDHCQRYQGITRIISENVREAITQTCGNFLIYNKEICDARYYKCCGGQTEIYSTAWEDRNYDYLSNVSDDIDPHSPARSESDAKRWLTGRPGAYCNTMDKELLKNILPAFDQETPDFYRWQVIYKRKKLEEIIEKKSGIDFGNLLNIESLERGPSGRISKLKIEGSLKTMIVGKELEIRRWLSPSHLLSSAFVVFAERDATGEINSFIFKGGGWGHGVGMCQIGAAVMASKGFKAEEILTHYFKNAQTKKLYD</sequence>
<name>A0A0W8FSY2_9ZZZZ</name>
<dbReference type="Pfam" id="PF08486">
    <property type="entry name" value="SpoIID"/>
    <property type="match status" value="1"/>
</dbReference>
<protein>
    <submittedName>
        <fullName evidence="2">Amidase enhancer</fullName>
    </submittedName>
</protein>
<dbReference type="EMBL" id="LNQE01000873">
    <property type="protein sequence ID" value="KUG23979.1"/>
    <property type="molecule type" value="Genomic_DNA"/>
</dbReference>
<dbReference type="GO" id="GO:0030288">
    <property type="term" value="C:outer membrane-bounded periplasmic space"/>
    <property type="evidence" value="ECO:0007669"/>
    <property type="project" value="TreeGrafter"/>
</dbReference>
<dbReference type="AlphaFoldDB" id="A0A0W8FSY2"/>
<dbReference type="InterPro" id="IPR013486">
    <property type="entry name" value="SpoIID/LytB"/>
</dbReference>
<comment type="caution">
    <text evidence="2">The sequence shown here is derived from an EMBL/GenBank/DDBJ whole genome shotgun (WGS) entry which is preliminary data.</text>
</comment>